<protein>
    <submittedName>
        <fullName evidence="1">Uncharacterized protein</fullName>
    </submittedName>
</protein>
<name>A0A392NM09_9FABA</name>
<keyword evidence="2" id="KW-1185">Reference proteome</keyword>
<dbReference type="EMBL" id="LXQA010044410">
    <property type="protein sequence ID" value="MCI00843.1"/>
    <property type="molecule type" value="Genomic_DNA"/>
</dbReference>
<feature type="non-terminal residue" evidence="1">
    <location>
        <position position="1"/>
    </location>
</feature>
<dbReference type="AlphaFoldDB" id="A0A392NM09"/>
<accession>A0A392NM09</accession>
<reference evidence="1 2" key="1">
    <citation type="journal article" date="2018" name="Front. Plant Sci.">
        <title>Red Clover (Trifolium pratense) and Zigzag Clover (T. medium) - A Picture of Genomic Similarities and Differences.</title>
        <authorList>
            <person name="Dluhosova J."/>
            <person name="Istvanek J."/>
            <person name="Nedelnik J."/>
            <person name="Repkova J."/>
        </authorList>
    </citation>
    <scope>NUCLEOTIDE SEQUENCE [LARGE SCALE GENOMIC DNA]</scope>
    <source>
        <strain evidence="2">cv. 10/8</strain>
        <tissue evidence="1">Leaf</tissue>
    </source>
</reference>
<proteinExistence type="predicted"/>
<comment type="caution">
    <text evidence="1">The sequence shown here is derived from an EMBL/GenBank/DDBJ whole genome shotgun (WGS) entry which is preliminary data.</text>
</comment>
<organism evidence="1 2">
    <name type="scientific">Trifolium medium</name>
    <dbReference type="NCBI Taxonomy" id="97028"/>
    <lineage>
        <taxon>Eukaryota</taxon>
        <taxon>Viridiplantae</taxon>
        <taxon>Streptophyta</taxon>
        <taxon>Embryophyta</taxon>
        <taxon>Tracheophyta</taxon>
        <taxon>Spermatophyta</taxon>
        <taxon>Magnoliopsida</taxon>
        <taxon>eudicotyledons</taxon>
        <taxon>Gunneridae</taxon>
        <taxon>Pentapetalae</taxon>
        <taxon>rosids</taxon>
        <taxon>fabids</taxon>
        <taxon>Fabales</taxon>
        <taxon>Fabaceae</taxon>
        <taxon>Papilionoideae</taxon>
        <taxon>50 kb inversion clade</taxon>
        <taxon>NPAAA clade</taxon>
        <taxon>Hologalegina</taxon>
        <taxon>IRL clade</taxon>
        <taxon>Trifolieae</taxon>
        <taxon>Trifolium</taxon>
    </lineage>
</organism>
<evidence type="ECO:0000313" key="1">
    <source>
        <dbReference type="EMBL" id="MCI00843.1"/>
    </source>
</evidence>
<evidence type="ECO:0000313" key="2">
    <source>
        <dbReference type="Proteomes" id="UP000265520"/>
    </source>
</evidence>
<sequence>KVTIELFIRGKKRHHNYDSSVGKDNLNDRQLEEKSAQWNLGIRASKPNTKTRYETSVPRRGLRGRCPHEMVVNGDTLGVGHFEEAVIVVWLVVR</sequence>
<dbReference type="Proteomes" id="UP000265520">
    <property type="component" value="Unassembled WGS sequence"/>
</dbReference>